<dbReference type="EC" id="2.1.1.72" evidence="2 7"/>
<dbReference type="GO" id="GO:0009307">
    <property type="term" value="P:DNA restriction-modification system"/>
    <property type="evidence" value="ECO:0007669"/>
    <property type="project" value="InterPro"/>
</dbReference>
<dbReference type="PANTHER" id="PTHR30481:SF3">
    <property type="entry name" value="DNA ADENINE METHYLASE"/>
    <property type="match status" value="1"/>
</dbReference>
<evidence type="ECO:0000256" key="4">
    <source>
        <dbReference type="ARBA" id="ARBA00022679"/>
    </source>
</evidence>
<evidence type="ECO:0000313" key="9">
    <source>
        <dbReference type="EMBL" id="MBO8435887.1"/>
    </source>
</evidence>
<dbReference type="AlphaFoldDB" id="A0A9D9DX70"/>
<evidence type="ECO:0000256" key="6">
    <source>
        <dbReference type="ARBA" id="ARBA00047942"/>
    </source>
</evidence>
<dbReference type="InterPro" id="IPR029063">
    <property type="entry name" value="SAM-dependent_MTases_sf"/>
</dbReference>
<dbReference type="Gene3D" id="3.40.50.150">
    <property type="entry name" value="Vaccinia Virus protein VP39"/>
    <property type="match status" value="2"/>
</dbReference>
<dbReference type="InterPro" id="IPR002052">
    <property type="entry name" value="DNA_methylase_N6_adenine_CS"/>
</dbReference>
<dbReference type="InterPro" id="IPR023095">
    <property type="entry name" value="Ade_MeTrfase_dom_2"/>
</dbReference>
<comment type="caution">
    <text evidence="9">The sequence shown here is derived from an EMBL/GenBank/DDBJ whole genome shotgun (WGS) entry which is preliminary data.</text>
</comment>
<dbReference type="SUPFAM" id="SSF53335">
    <property type="entry name" value="S-adenosyl-L-methionine-dependent methyltransferases"/>
    <property type="match status" value="2"/>
</dbReference>
<organism evidence="9 10">
    <name type="scientific">Candidatus Ornithospirochaeta stercoripullorum</name>
    <dbReference type="NCBI Taxonomy" id="2840899"/>
    <lineage>
        <taxon>Bacteria</taxon>
        <taxon>Pseudomonadati</taxon>
        <taxon>Spirochaetota</taxon>
        <taxon>Spirochaetia</taxon>
        <taxon>Spirochaetales</taxon>
        <taxon>Spirochaetaceae</taxon>
        <taxon>Spirochaetaceae incertae sedis</taxon>
        <taxon>Candidatus Ornithospirochaeta</taxon>
    </lineage>
</organism>
<dbReference type="GO" id="GO:0006298">
    <property type="term" value="P:mismatch repair"/>
    <property type="evidence" value="ECO:0007669"/>
    <property type="project" value="TreeGrafter"/>
</dbReference>
<keyword evidence="3 7" id="KW-0489">Methyltransferase</keyword>
<dbReference type="InterPro" id="IPR003959">
    <property type="entry name" value="ATPase_AAA_core"/>
</dbReference>
<evidence type="ECO:0000313" key="10">
    <source>
        <dbReference type="Proteomes" id="UP000823615"/>
    </source>
</evidence>
<evidence type="ECO:0000256" key="7">
    <source>
        <dbReference type="RuleBase" id="RU361257"/>
    </source>
</evidence>
<evidence type="ECO:0000256" key="5">
    <source>
        <dbReference type="ARBA" id="ARBA00022691"/>
    </source>
</evidence>
<evidence type="ECO:0000256" key="3">
    <source>
        <dbReference type="ARBA" id="ARBA00022603"/>
    </source>
</evidence>
<dbReference type="SUPFAM" id="SSF52540">
    <property type="entry name" value="P-loop containing nucleoside triphosphate hydrolases"/>
    <property type="match status" value="1"/>
</dbReference>
<protein>
    <recommendedName>
        <fullName evidence="2 7">Site-specific DNA-methyltransferase (adenine-specific)</fullName>
        <ecNumber evidence="2 7">2.1.1.72</ecNumber>
    </recommendedName>
</protein>
<dbReference type="GO" id="GO:0009007">
    <property type="term" value="F:site-specific DNA-methyltransferase (adenine-specific) activity"/>
    <property type="evidence" value="ECO:0007669"/>
    <property type="project" value="UniProtKB-UniRule"/>
</dbReference>
<dbReference type="Gene3D" id="3.40.50.300">
    <property type="entry name" value="P-loop containing nucleotide triphosphate hydrolases"/>
    <property type="match status" value="1"/>
</dbReference>
<dbReference type="Gene3D" id="1.10.1020.10">
    <property type="entry name" value="Adenine-specific Methyltransferase, Domain 2"/>
    <property type="match status" value="2"/>
</dbReference>
<dbReference type="InterPro" id="IPR027417">
    <property type="entry name" value="P-loop_NTPase"/>
</dbReference>
<dbReference type="PRINTS" id="PR00505">
    <property type="entry name" value="D12N6MTFRASE"/>
</dbReference>
<accession>A0A9D9DX70</accession>
<comment type="similarity">
    <text evidence="1 7">Belongs to the N(4)/N(6)-methyltransferase family.</text>
</comment>
<evidence type="ECO:0000256" key="2">
    <source>
        <dbReference type="ARBA" id="ARBA00011900"/>
    </source>
</evidence>
<dbReference type="InterPro" id="IPR012327">
    <property type="entry name" value="MeTrfase_D12"/>
</dbReference>
<dbReference type="Pfam" id="PF13304">
    <property type="entry name" value="AAA_21"/>
    <property type="match status" value="1"/>
</dbReference>
<dbReference type="GO" id="GO:0005524">
    <property type="term" value="F:ATP binding"/>
    <property type="evidence" value="ECO:0007669"/>
    <property type="project" value="InterPro"/>
</dbReference>
<reference evidence="9" key="2">
    <citation type="journal article" date="2021" name="PeerJ">
        <title>Extensive microbial diversity within the chicken gut microbiome revealed by metagenomics and culture.</title>
        <authorList>
            <person name="Gilroy R."/>
            <person name="Ravi A."/>
            <person name="Getino M."/>
            <person name="Pursley I."/>
            <person name="Horton D.L."/>
            <person name="Alikhan N.F."/>
            <person name="Baker D."/>
            <person name="Gharbi K."/>
            <person name="Hall N."/>
            <person name="Watson M."/>
            <person name="Adriaenssens E.M."/>
            <person name="Foster-Nyarko E."/>
            <person name="Jarju S."/>
            <person name="Secka A."/>
            <person name="Antonio M."/>
            <person name="Oren A."/>
            <person name="Chaudhuri R.R."/>
            <person name="La Ragione R."/>
            <person name="Hildebrand F."/>
            <person name="Pallen M.J."/>
        </authorList>
    </citation>
    <scope>NUCLEOTIDE SEQUENCE</scope>
    <source>
        <strain evidence="9">7293</strain>
    </source>
</reference>
<dbReference type="GO" id="GO:0016887">
    <property type="term" value="F:ATP hydrolysis activity"/>
    <property type="evidence" value="ECO:0007669"/>
    <property type="project" value="InterPro"/>
</dbReference>
<name>A0A9D9DX70_9SPIO</name>
<feature type="domain" description="ATPase AAA-type core" evidence="8">
    <location>
        <begin position="41"/>
        <end position="128"/>
    </location>
</feature>
<proteinExistence type="inferred from homology"/>
<dbReference type="GO" id="GO:1904047">
    <property type="term" value="F:S-adenosyl-L-methionine binding"/>
    <property type="evidence" value="ECO:0007669"/>
    <property type="project" value="TreeGrafter"/>
</dbReference>
<gene>
    <name evidence="9" type="ORF">IAA97_02765</name>
</gene>
<dbReference type="PANTHER" id="PTHR30481">
    <property type="entry name" value="DNA ADENINE METHYLASE"/>
    <property type="match status" value="1"/>
</dbReference>
<keyword evidence="5 7" id="KW-0949">S-adenosyl-L-methionine</keyword>
<dbReference type="PROSITE" id="PS00092">
    <property type="entry name" value="N6_MTASE"/>
    <property type="match status" value="2"/>
</dbReference>
<dbReference type="GO" id="GO:0043565">
    <property type="term" value="F:sequence-specific DNA binding"/>
    <property type="evidence" value="ECO:0007669"/>
    <property type="project" value="TreeGrafter"/>
</dbReference>
<evidence type="ECO:0000259" key="8">
    <source>
        <dbReference type="Pfam" id="PF13304"/>
    </source>
</evidence>
<dbReference type="Pfam" id="PF02086">
    <property type="entry name" value="MethyltransfD12"/>
    <property type="match status" value="2"/>
</dbReference>
<keyword evidence="4 7" id="KW-0808">Transferase</keyword>
<dbReference type="EMBL" id="JADIMT010000038">
    <property type="protein sequence ID" value="MBO8435887.1"/>
    <property type="molecule type" value="Genomic_DNA"/>
</dbReference>
<evidence type="ECO:0000256" key="1">
    <source>
        <dbReference type="ARBA" id="ARBA00006594"/>
    </source>
</evidence>
<reference evidence="9" key="1">
    <citation type="submission" date="2020-10" db="EMBL/GenBank/DDBJ databases">
        <authorList>
            <person name="Gilroy R."/>
        </authorList>
    </citation>
    <scope>NUCLEOTIDE SEQUENCE</scope>
    <source>
        <strain evidence="9">7293</strain>
    </source>
</reference>
<dbReference type="NCBIfam" id="TIGR00571">
    <property type="entry name" value="dam"/>
    <property type="match status" value="1"/>
</dbReference>
<dbReference type="Proteomes" id="UP000823615">
    <property type="component" value="Unassembled WGS sequence"/>
</dbReference>
<comment type="catalytic activity">
    <reaction evidence="6 7">
        <text>a 2'-deoxyadenosine in DNA + S-adenosyl-L-methionine = an N(6)-methyl-2'-deoxyadenosine in DNA + S-adenosyl-L-homocysteine + H(+)</text>
        <dbReference type="Rhea" id="RHEA:15197"/>
        <dbReference type="Rhea" id="RHEA-COMP:12418"/>
        <dbReference type="Rhea" id="RHEA-COMP:12419"/>
        <dbReference type="ChEBI" id="CHEBI:15378"/>
        <dbReference type="ChEBI" id="CHEBI:57856"/>
        <dbReference type="ChEBI" id="CHEBI:59789"/>
        <dbReference type="ChEBI" id="CHEBI:90615"/>
        <dbReference type="ChEBI" id="CHEBI:90616"/>
        <dbReference type="EC" id="2.1.1.72"/>
    </reaction>
</comment>
<sequence length="992" mass="112805">MLYSFSLAGFRSFKEPVTISFRSSQLTENQETLNDGGYLPVTALFGPNSSGKSSLLEALKGVVEFISLPLLSASIPLSLREQNGSTFTLEYSSAGNVYRYMISISGDEIAKERLEKLSGEKRSSLLFNRTENEVSYHGQVKSIGAGDVPLCVPLLTVMMSEHPDNPVISEAYRGLSECLIFPSADVNLSLPCDSRVKAMLLCMGFEEAELSRKEMSSGLASLYAFLPSFFSAIDGGKMLVCDDFLPSLHPALHRFILSLFTDRKYNRNGAAFLFSSQDITLMDISMLRRDEIWFAEKKNGVSSLSRLSDIKIRKDARLLKGYEEHEFGSWPVIGPKESKEEGSAEKREDRKLFSINNRRYLGNKFRITRFIREIADEHCQPFDSFADIFSGTGSVSYAFRDKKLILNDFLYSNYLANLAWFSPESFDKSKLERLIDEYNSMAADEENYMSDNFSDTYFSRENCRKIGAVREDIERRFRTGELNARERAVLIVSLLYAMDRIAATCGHYDAYREGADLSAVLCMRMLDADETNNCSNEIFCADANALVKRIKADVVYIDPPYNSRQYSDAYHLLENVARWEKPDVKGKAGKMDRKCIKSLYSTSKAEDAFRALIASIDAKYILLSYNNMHDKGDSRSNAKISDETILSVLSEKGEVSVYSTQHRAFSAGKSHIEDNEERVFLCAVRQKRTRKTSYIQSPLNYIGGKGRIITDLLDAFPPEIDTFVDLFAGGCTVGVNAPCRRVIFNDSDARLIALLREMRRSDKDRFIEDIKQVIKSYGLSQSDVHGYGYYHADSSKGLGDVNKAAYNKLREDYNSRSFDEHMRAVMLYVLIIYGFNNQIRFNDDGAFNLPVGKRDFNSRMQEKLSIFIDRIKELDAVFLDADFRTVQIPSGSFVYADPPYLVTTATYNERKGWTENDETSLHEILENLTARGIRFALSNTLRSRGRENTFLISWLEKHPEYRVIHVKRDYSNSNYHIKDRDAESDEVIILNY</sequence>
<dbReference type="GO" id="GO:0032259">
    <property type="term" value="P:methylation"/>
    <property type="evidence" value="ECO:0007669"/>
    <property type="project" value="UniProtKB-KW"/>
</dbReference>